<proteinExistence type="predicted"/>
<evidence type="ECO:0000313" key="2">
    <source>
        <dbReference type="EMBL" id="KAL2712846.1"/>
    </source>
</evidence>
<evidence type="ECO:0000313" key="3">
    <source>
        <dbReference type="Proteomes" id="UP001607302"/>
    </source>
</evidence>
<feature type="region of interest" description="Disordered" evidence="1">
    <location>
        <begin position="1"/>
        <end position="37"/>
    </location>
</feature>
<dbReference type="AlphaFoldDB" id="A0ABD1ZWU5"/>
<sequence length="108" mass="12843">MKELKKGEYPEYEKRKEERWRKKEREQERKTNDFLSNPLVNTYSAGTKLNLNQMSFSGLFIREKTVVNSSAYKLKKTFSSLTMIAQRGNERKSMRTTKITYSFSPENE</sequence>
<feature type="region of interest" description="Disordered" evidence="1">
    <location>
        <begin position="89"/>
        <end position="108"/>
    </location>
</feature>
<name>A0ABD1ZWU5_VESSQ</name>
<reference evidence="2 3" key="1">
    <citation type="journal article" date="2024" name="Ann. Entomol. Soc. Am.">
        <title>Genomic analyses of the southern and eastern yellowjacket wasps (Hymenoptera: Vespidae) reveal evolutionary signatures of social life.</title>
        <authorList>
            <person name="Catto M.A."/>
            <person name="Caine P.B."/>
            <person name="Orr S.E."/>
            <person name="Hunt B.G."/>
            <person name="Goodisman M.A.D."/>
        </authorList>
    </citation>
    <scope>NUCLEOTIDE SEQUENCE [LARGE SCALE GENOMIC DNA]</scope>
    <source>
        <strain evidence="2">233</strain>
        <tissue evidence="2">Head and thorax</tissue>
    </source>
</reference>
<keyword evidence="3" id="KW-1185">Reference proteome</keyword>
<dbReference type="Proteomes" id="UP001607302">
    <property type="component" value="Unassembled WGS sequence"/>
</dbReference>
<protein>
    <submittedName>
        <fullName evidence="2">Uncharacterized protein</fullName>
    </submittedName>
</protein>
<feature type="compositionally biased region" description="Basic and acidic residues" evidence="1">
    <location>
        <begin position="1"/>
        <end position="32"/>
    </location>
</feature>
<accession>A0ABD1ZWU5</accession>
<feature type="compositionally biased region" description="Polar residues" evidence="1">
    <location>
        <begin position="96"/>
        <end position="108"/>
    </location>
</feature>
<comment type="caution">
    <text evidence="2">The sequence shown here is derived from an EMBL/GenBank/DDBJ whole genome shotgun (WGS) entry which is preliminary data.</text>
</comment>
<evidence type="ECO:0000256" key="1">
    <source>
        <dbReference type="SAM" id="MobiDB-lite"/>
    </source>
</evidence>
<organism evidence="2 3">
    <name type="scientific">Vespula squamosa</name>
    <name type="common">Southern yellow jacket</name>
    <name type="synonym">Wasp</name>
    <dbReference type="NCBI Taxonomy" id="30214"/>
    <lineage>
        <taxon>Eukaryota</taxon>
        <taxon>Metazoa</taxon>
        <taxon>Ecdysozoa</taxon>
        <taxon>Arthropoda</taxon>
        <taxon>Hexapoda</taxon>
        <taxon>Insecta</taxon>
        <taxon>Pterygota</taxon>
        <taxon>Neoptera</taxon>
        <taxon>Endopterygota</taxon>
        <taxon>Hymenoptera</taxon>
        <taxon>Apocrita</taxon>
        <taxon>Aculeata</taxon>
        <taxon>Vespoidea</taxon>
        <taxon>Vespidae</taxon>
        <taxon>Vespinae</taxon>
        <taxon>Vespula</taxon>
    </lineage>
</organism>
<gene>
    <name evidence="2" type="ORF">V1478_017437</name>
</gene>
<dbReference type="EMBL" id="JAUDFV010000164">
    <property type="protein sequence ID" value="KAL2712846.1"/>
    <property type="molecule type" value="Genomic_DNA"/>
</dbReference>